<gene>
    <name evidence="1" type="ORF">POCTA_138.1.T1370023</name>
</gene>
<keyword evidence="2" id="KW-1185">Reference proteome</keyword>
<dbReference type="Proteomes" id="UP000683925">
    <property type="component" value="Unassembled WGS sequence"/>
</dbReference>
<dbReference type="EMBL" id="CAJJDP010000138">
    <property type="protein sequence ID" value="CAD8206065.1"/>
    <property type="molecule type" value="Genomic_DNA"/>
</dbReference>
<reference evidence="1" key="1">
    <citation type="submission" date="2021-01" db="EMBL/GenBank/DDBJ databases">
        <authorList>
            <consortium name="Genoscope - CEA"/>
            <person name="William W."/>
        </authorList>
    </citation>
    <scope>NUCLEOTIDE SEQUENCE</scope>
</reference>
<comment type="caution">
    <text evidence="1">The sequence shown here is derived from an EMBL/GenBank/DDBJ whole genome shotgun (WGS) entry which is preliminary data.</text>
</comment>
<proteinExistence type="predicted"/>
<evidence type="ECO:0000313" key="2">
    <source>
        <dbReference type="Proteomes" id="UP000683925"/>
    </source>
</evidence>
<evidence type="ECO:0000313" key="1">
    <source>
        <dbReference type="EMBL" id="CAD8206065.1"/>
    </source>
</evidence>
<dbReference type="AlphaFoldDB" id="A0A8S1XYH9"/>
<protein>
    <submittedName>
        <fullName evidence="1">Uncharacterized protein</fullName>
    </submittedName>
</protein>
<organism evidence="1 2">
    <name type="scientific">Paramecium octaurelia</name>
    <dbReference type="NCBI Taxonomy" id="43137"/>
    <lineage>
        <taxon>Eukaryota</taxon>
        <taxon>Sar</taxon>
        <taxon>Alveolata</taxon>
        <taxon>Ciliophora</taxon>
        <taxon>Intramacronucleata</taxon>
        <taxon>Oligohymenophorea</taxon>
        <taxon>Peniculida</taxon>
        <taxon>Parameciidae</taxon>
        <taxon>Paramecium</taxon>
    </lineage>
</organism>
<name>A0A8S1XYH9_PAROT</name>
<sequence length="58" mass="7160">MYFLREKRNNENELIANFEEINKKQIENTERKHMMWTISRLSKKIQNKNHLILVQVNC</sequence>
<accession>A0A8S1XYH9</accession>